<keyword evidence="2 3" id="KW-0456">Lyase</keyword>
<dbReference type="PIRSF" id="PIRSF001365">
    <property type="entry name" value="DHDPS"/>
    <property type="match status" value="1"/>
</dbReference>
<reference evidence="6 7" key="1">
    <citation type="submission" date="2018-12" db="EMBL/GenBank/DDBJ databases">
        <authorList>
            <person name="Sun L."/>
            <person name="Chen Z."/>
        </authorList>
    </citation>
    <scope>NUCLEOTIDE SEQUENCE [LARGE SCALE GENOMIC DNA]</scope>
    <source>
        <strain evidence="6 7">DSM 15890</strain>
    </source>
</reference>
<organism evidence="6 7">
    <name type="scientific">Paenibacillus anaericanus</name>
    <dbReference type="NCBI Taxonomy" id="170367"/>
    <lineage>
        <taxon>Bacteria</taxon>
        <taxon>Bacillati</taxon>
        <taxon>Bacillota</taxon>
        <taxon>Bacilli</taxon>
        <taxon>Bacillales</taxon>
        <taxon>Paenibacillaceae</taxon>
        <taxon>Paenibacillus</taxon>
    </lineage>
</organism>
<dbReference type="InterPro" id="IPR002220">
    <property type="entry name" value="DapA-like"/>
</dbReference>
<dbReference type="Proteomes" id="UP000279446">
    <property type="component" value="Unassembled WGS sequence"/>
</dbReference>
<accession>A0A433XZE6</accession>
<dbReference type="PRINTS" id="PR00146">
    <property type="entry name" value="DHPICSNTHASE"/>
</dbReference>
<dbReference type="AlphaFoldDB" id="A0A433XZE6"/>
<feature type="binding site" evidence="5">
    <location>
        <position position="48"/>
    </location>
    <ligand>
        <name>pyruvate</name>
        <dbReference type="ChEBI" id="CHEBI:15361"/>
    </ligand>
</feature>
<evidence type="ECO:0000256" key="4">
    <source>
        <dbReference type="PIRSR" id="PIRSR001365-1"/>
    </source>
</evidence>
<feature type="active site" description="Proton donor/acceptor" evidence="4">
    <location>
        <position position="136"/>
    </location>
</feature>
<name>A0A433XZE6_9BACL</name>
<evidence type="ECO:0000256" key="3">
    <source>
        <dbReference type="PIRNR" id="PIRNR001365"/>
    </source>
</evidence>
<evidence type="ECO:0000313" key="6">
    <source>
        <dbReference type="EMBL" id="RUT40534.1"/>
    </source>
</evidence>
<dbReference type="Gene3D" id="3.20.20.70">
    <property type="entry name" value="Aldolase class I"/>
    <property type="match status" value="1"/>
</dbReference>
<dbReference type="PANTHER" id="PTHR12128">
    <property type="entry name" value="DIHYDRODIPICOLINATE SYNTHASE"/>
    <property type="match status" value="1"/>
</dbReference>
<gene>
    <name evidence="6" type="ORF">EJP82_24655</name>
</gene>
<dbReference type="GO" id="GO:0008840">
    <property type="term" value="F:4-hydroxy-tetrahydrodipicolinate synthase activity"/>
    <property type="evidence" value="ECO:0007669"/>
    <property type="project" value="TreeGrafter"/>
</dbReference>
<keyword evidence="7" id="KW-1185">Reference proteome</keyword>
<evidence type="ECO:0000256" key="2">
    <source>
        <dbReference type="ARBA" id="ARBA00023239"/>
    </source>
</evidence>
<comment type="similarity">
    <text evidence="1 3">Belongs to the DapA family.</text>
</comment>
<dbReference type="SUPFAM" id="SSF51569">
    <property type="entry name" value="Aldolase"/>
    <property type="match status" value="1"/>
</dbReference>
<dbReference type="EMBL" id="RZNY01000035">
    <property type="protein sequence ID" value="RUT40534.1"/>
    <property type="molecule type" value="Genomic_DNA"/>
</dbReference>
<comment type="caution">
    <text evidence="6">The sequence shown here is derived from an EMBL/GenBank/DDBJ whole genome shotgun (WGS) entry which is preliminary data.</text>
</comment>
<dbReference type="CDD" id="cd00408">
    <property type="entry name" value="DHDPS-like"/>
    <property type="match status" value="1"/>
</dbReference>
<dbReference type="PANTHER" id="PTHR12128:SF66">
    <property type="entry name" value="4-HYDROXY-2-OXOGLUTARATE ALDOLASE, MITOCHONDRIAL"/>
    <property type="match status" value="1"/>
</dbReference>
<evidence type="ECO:0000256" key="1">
    <source>
        <dbReference type="ARBA" id="ARBA00007592"/>
    </source>
</evidence>
<evidence type="ECO:0000256" key="5">
    <source>
        <dbReference type="PIRSR" id="PIRSR001365-2"/>
    </source>
</evidence>
<sequence length="290" mass="32634">MHNPFLSYSIAMVTPFNEDGDLDKGSIQELVDYYVSKQAPALLISGSTGEQHSMTIQERAELYHETKRHAQDNLLLYGGVAATVTKDAVILAREAEHAKLDAIMLGFPPYVRPTQAEAYNYVKAVCEATTLPIMLYNNPPRNGFNLEVDMLLKLAHDYPQIIALKEAGNPDHVKSTKEQLGEGFKVLSGFDASIIDYYEKGYEGITSIMGNIMLEEIRHIIKLLDDQNRDQATIELKKISEKINLIFQIGAIKTIKFILTRQGINAGYCREPLGKLTLDEQEQVIRTFWP</sequence>
<dbReference type="Pfam" id="PF00701">
    <property type="entry name" value="DHDPS"/>
    <property type="match status" value="1"/>
</dbReference>
<dbReference type="InterPro" id="IPR013785">
    <property type="entry name" value="Aldolase_TIM"/>
</dbReference>
<dbReference type="OrthoDB" id="9771791at2"/>
<feature type="active site" description="Schiff-base intermediate with substrate" evidence="4">
    <location>
        <position position="165"/>
    </location>
</feature>
<evidence type="ECO:0000313" key="7">
    <source>
        <dbReference type="Proteomes" id="UP000279446"/>
    </source>
</evidence>
<protein>
    <submittedName>
        <fullName evidence="6">Dihydrodipicolinate synthase family protein</fullName>
    </submittedName>
</protein>
<dbReference type="SMART" id="SM01130">
    <property type="entry name" value="DHDPS"/>
    <property type="match status" value="1"/>
</dbReference>
<proteinExistence type="inferred from homology"/>